<dbReference type="Pfam" id="PF00571">
    <property type="entry name" value="CBS"/>
    <property type="match status" value="2"/>
</dbReference>
<dbReference type="SMART" id="SM00116">
    <property type="entry name" value="CBS"/>
    <property type="match status" value="2"/>
</dbReference>
<dbReference type="PANTHER" id="PTHR43080:SF2">
    <property type="entry name" value="CBS DOMAIN-CONTAINING PROTEIN"/>
    <property type="match status" value="1"/>
</dbReference>
<dbReference type="InterPro" id="IPR014710">
    <property type="entry name" value="RmlC-like_jellyroll"/>
</dbReference>
<dbReference type="InterPro" id="IPR046342">
    <property type="entry name" value="CBS_dom_sf"/>
</dbReference>
<organism evidence="5 6">
    <name type="scientific">Persephonella atlantica</name>
    <dbReference type="NCBI Taxonomy" id="2699429"/>
    <lineage>
        <taxon>Bacteria</taxon>
        <taxon>Pseudomonadati</taxon>
        <taxon>Aquificota</taxon>
        <taxon>Aquificia</taxon>
        <taxon>Aquificales</taxon>
        <taxon>Hydrogenothermaceae</taxon>
        <taxon>Persephonella</taxon>
    </lineage>
</organism>
<reference evidence="5 6" key="1">
    <citation type="journal article" date="2021" name="Syst. Appl. Microbiol.">
        <title>Persephonella atlantica sp. nov.: How to adapt to physico-chemical gradients in high temperature hydrothermal habitats.</title>
        <authorList>
            <person name="Francois D.X."/>
            <person name="Godfroy A."/>
            <person name="Mathien C."/>
            <person name="Aube J."/>
            <person name="Cathalot C."/>
            <person name="Lesongeur F."/>
            <person name="L'Haridon S."/>
            <person name="Philippon X."/>
            <person name="Roussel E.G."/>
        </authorList>
    </citation>
    <scope>NUCLEOTIDE SEQUENCE [LARGE SCALE GENOMIC DNA]</scope>
    <source>
        <strain evidence="5 6">MO1340</strain>
    </source>
</reference>
<dbReference type="Pfam" id="PF10335">
    <property type="entry name" value="DUF294_C"/>
    <property type="match status" value="1"/>
</dbReference>
<feature type="domain" description="Cyclic nucleotide-binding" evidence="3">
    <location>
        <begin position="14"/>
        <end position="129"/>
    </location>
</feature>
<dbReference type="EMBL" id="JAACYA010000002">
    <property type="protein sequence ID" value="MBK3332568.1"/>
    <property type="molecule type" value="Genomic_DNA"/>
</dbReference>
<evidence type="ECO:0000259" key="3">
    <source>
        <dbReference type="PROSITE" id="PS50042"/>
    </source>
</evidence>
<evidence type="ECO:0000259" key="4">
    <source>
        <dbReference type="PROSITE" id="PS51371"/>
    </source>
</evidence>
<dbReference type="InterPro" id="IPR018821">
    <property type="entry name" value="DUF294_put_nucleoTrafse_sb-bd"/>
</dbReference>
<dbReference type="CDD" id="cd00038">
    <property type="entry name" value="CAP_ED"/>
    <property type="match status" value="1"/>
</dbReference>
<accession>A0ABS1GHZ9</accession>
<dbReference type="InterPro" id="IPR051257">
    <property type="entry name" value="Diverse_CBS-Domain"/>
</dbReference>
<gene>
    <name evidence="5" type="ORF">GWK41_05770</name>
</gene>
<dbReference type="SMART" id="SM00100">
    <property type="entry name" value="cNMP"/>
    <property type="match status" value="1"/>
</dbReference>
<proteinExistence type="predicted"/>
<feature type="domain" description="CBS" evidence="4">
    <location>
        <begin position="154"/>
        <end position="211"/>
    </location>
</feature>
<protein>
    <submittedName>
        <fullName evidence="5">Cyclic nucleotide-binding/CBS domain-containing protein</fullName>
    </submittedName>
</protein>
<evidence type="ECO:0000256" key="1">
    <source>
        <dbReference type="ARBA" id="ARBA00023122"/>
    </source>
</evidence>
<dbReference type="InterPro" id="IPR005105">
    <property type="entry name" value="GlnD_Uridyltrans_N"/>
</dbReference>
<dbReference type="PROSITE" id="PS50042">
    <property type="entry name" value="CNMP_BINDING_3"/>
    <property type="match status" value="1"/>
</dbReference>
<dbReference type="Gene3D" id="3.10.580.10">
    <property type="entry name" value="CBS-domain"/>
    <property type="match status" value="1"/>
</dbReference>
<comment type="caution">
    <text evidence="5">The sequence shown here is derived from an EMBL/GenBank/DDBJ whole genome shotgun (WGS) entry which is preliminary data.</text>
</comment>
<dbReference type="Pfam" id="PF03445">
    <property type="entry name" value="DUF294"/>
    <property type="match status" value="1"/>
</dbReference>
<dbReference type="SUPFAM" id="SSF51206">
    <property type="entry name" value="cAMP-binding domain-like"/>
    <property type="match status" value="1"/>
</dbReference>
<dbReference type="PANTHER" id="PTHR43080">
    <property type="entry name" value="CBS DOMAIN-CONTAINING PROTEIN CBSX3, MITOCHONDRIAL"/>
    <property type="match status" value="1"/>
</dbReference>
<evidence type="ECO:0000313" key="6">
    <source>
        <dbReference type="Proteomes" id="UP000772812"/>
    </source>
</evidence>
<evidence type="ECO:0000313" key="5">
    <source>
        <dbReference type="EMBL" id="MBK3332568.1"/>
    </source>
</evidence>
<dbReference type="InterPro" id="IPR000644">
    <property type="entry name" value="CBS_dom"/>
</dbReference>
<dbReference type="Pfam" id="PF00027">
    <property type="entry name" value="cNMP_binding"/>
    <property type="match status" value="1"/>
</dbReference>
<dbReference type="CDD" id="cd05401">
    <property type="entry name" value="NT_GlnE_GlnD_like"/>
    <property type="match status" value="1"/>
</dbReference>
<dbReference type="Proteomes" id="UP000772812">
    <property type="component" value="Unassembled WGS sequence"/>
</dbReference>
<dbReference type="PROSITE" id="PS51371">
    <property type="entry name" value="CBS"/>
    <property type="match status" value="2"/>
</dbReference>
<dbReference type="InterPro" id="IPR000595">
    <property type="entry name" value="cNMP-bd_dom"/>
</dbReference>
<feature type="domain" description="CBS" evidence="4">
    <location>
        <begin position="218"/>
        <end position="277"/>
    </location>
</feature>
<keyword evidence="1 2" id="KW-0129">CBS domain</keyword>
<keyword evidence="6" id="KW-1185">Reference proteome</keyword>
<sequence length="608" mass="70268">MSLDIKKLLENTDPFSFLPEREIGYISEKVLIDYVPRDTTVIEEGERPEYAYLIIKGAFILKKDGNIVDFLEEGDFFGDTALIFNQSNDFTVKSVEDSIVLLFPAELFLQIVNSNPEIKEYFTKTTIKKLSEAYTERALDEISDVSILPVSEFPLKPPVFCIDTDTVPVVAKKMSEKNISYCLVGDENKLKGIITDKDLKEKVLAKNLNPKDVYVEQIKSYPVETISDDNFVFEAVLKMIQKNIKRLPVLREGKVIGVIEDRDIFIKQSKSIVHLASQIDKAREVEELREIYFGLEDTVSTMFKTGKDIEILQKYISEINDRFVKKAVKIALNNSEINSDFVFMVLGSEGRKEQTINTDIDNCIVYLNENEKDKFLKLGEKIINILLKIGFPECPGKVMASNPEWNMSYEEWKRTVSQWISHPDPVSIMNTSIFFDFRAVWGRAEISENLRRYIFNQVEENKNFLVVMAMKNLEIEPPIGFFRDFIVEKSGEHTDELDIKKGGIFPIVHGIRILSLENKVFDTNTIDRIRKLKNKIGQTLSEELIESFKFMQNLRLKFQLKKLSEGKSPDNYIKPKELTKLEKDLLKDAFKVVKRFQEMVGVHFRLRV</sequence>
<dbReference type="RefSeq" id="WP_200673992.1">
    <property type="nucleotide sequence ID" value="NZ_JAACYA010000002.1"/>
</dbReference>
<dbReference type="Gene3D" id="2.60.120.10">
    <property type="entry name" value="Jelly Rolls"/>
    <property type="match status" value="1"/>
</dbReference>
<dbReference type="SUPFAM" id="SSF54631">
    <property type="entry name" value="CBS-domain pair"/>
    <property type="match status" value="1"/>
</dbReference>
<evidence type="ECO:0000256" key="2">
    <source>
        <dbReference type="PROSITE-ProRule" id="PRU00703"/>
    </source>
</evidence>
<dbReference type="InterPro" id="IPR018490">
    <property type="entry name" value="cNMP-bd_dom_sf"/>
</dbReference>
<name>A0ABS1GHZ9_9AQUI</name>